<evidence type="ECO:0000256" key="2">
    <source>
        <dbReference type="SAM" id="Phobius"/>
    </source>
</evidence>
<dbReference type="Proteomes" id="UP000799766">
    <property type="component" value="Unassembled WGS sequence"/>
</dbReference>
<evidence type="ECO:0000313" key="4">
    <source>
        <dbReference type="Proteomes" id="UP000799766"/>
    </source>
</evidence>
<keyword evidence="2" id="KW-0472">Membrane</keyword>
<proteinExistence type="predicted"/>
<evidence type="ECO:0000313" key="3">
    <source>
        <dbReference type="EMBL" id="KAF2458967.1"/>
    </source>
</evidence>
<dbReference type="EMBL" id="MU001676">
    <property type="protein sequence ID" value="KAF2458967.1"/>
    <property type="molecule type" value="Genomic_DNA"/>
</dbReference>
<gene>
    <name evidence="3" type="ORF">BDY21DRAFT_198082</name>
</gene>
<protein>
    <submittedName>
        <fullName evidence="3">Uncharacterized protein</fullName>
    </submittedName>
</protein>
<dbReference type="InterPro" id="IPR002523">
    <property type="entry name" value="MgTranspt_CorA/ZnTranspt_ZntB"/>
</dbReference>
<dbReference type="OrthoDB" id="2830640at2759"/>
<feature type="transmembrane region" description="Helical" evidence="2">
    <location>
        <begin position="428"/>
        <end position="450"/>
    </location>
</feature>
<dbReference type="AlphaFoldDB" id="A0A6A6P589"/>
<keyword evidence="2" id="KW-1133">Transmembrane helix</keyword>
<evidence type="ECO:0000256" key="1">
    <source>
        <dbReference type="SAM" id="MobiDB-lite"/>
    </source>
</evidence>
<accession>A0A6A6P589</accession>
<name>A0A6A6P589_9PEZI</name>
<feature type="compositionally biased region" description="Low complexity" evidence="1">
    <location>
        <begin position="118"/>
        <end position="131"/>
    </location>
</feature>
<dbReference type="Pfam" id="PF01544">
    <property type="entry name" value="CorA"/>
    <property type="match status" value="1"/>
</dbReference>
<keyword evidence="4" id="KW-1185">Reference proteome</keyword>
<organism evidence="3 4">
    <name type="scientific">Lineolata rhizophorae</name>
    <dbReference type="NCBI Taxonomy" id="578093"/>
    <lineage>
        <taxon>Eukaryota</taxon>
        <taxon>Fungi</taxon>
        <taxon>Dikarya</taxon>
        <taxon>Ascomycota</taxon>
        <taxon>Pezizomycotina</taxon>
        <taxon>Dothideomycetes</taxon>
        <taxon>Dothideomycetes incertae sedis</taxon>
        <taxon>Lineolatales</taxon>
        <taxon>Lineolataceae</taxon>
        <taxon>Lineolata</taxon>
    </lineage>
</organism>
<keyword evidence="2" id="KW-0812">Transmembrane</keyword>
<feature type="transmembrane region" description="Helical" evidence="2">
    <location>
        <begin position="475"/>
        <end position="496"/>
    </location>
</feature>
<feature type="region of interest" description="Disordered" evidence="1">
    <location>
        <begin position="109"/>
        <end position="132"/>
    </location>
</feature>
<reference evidence="3" key="1">
    <citation type="journal article" date="2020" name="Stud. Mycol.">
        <title>101 Dothideomycetes genomes: a test case for predicting lifestyles and emergence of pathogens.</title>
        <authorList>
            <person name="Haridas S."/>
            <person name="Albert R."/>
            <person name="Binder M."/>
            <person name="Bloem J."/>
            <person name="Labutti K."/>
            <person name="Salamov A."/>
            <person name="Andreopoulos B."/>
            <person name="Baker S."/>
            <person name="Barry K."/>
            <person name="Bills G."/>
            <person name="Bluhm B."/>
            <person name="Cannon C."/>
            <person name="Castanera R."/>
            <person name="Culley D."/>
            <person name="Daum C."/>
            <person name="Ezra D."/>
            <person name="Gonzalez J."/>
            <person name="Henrissat B."/>
            <person name="Kuo A."/>
            <person name="Liang C."/>
            <person name="Lipzen A."/>
            <person name="Lutzoni F."/>
            <person name="Magnuson J."/>
            <person name="Mondo S."/>
            <person name="Nolan M."/>
            <person name="Ohm R."/>
            <person name="Pangilinan J."/>
            <person name="Park H.-J."/>
            <person name="Ramirez L."/>
            <person name="Alfaro M."/>
            <person name="Sun H."/>
            <person name="Tritt A."/>
            <person name="Yoshinaga Y."/>
            <person name="Zwiers L.-H."/>
            <person name="Turgeon B."/>
            <person name="Goodwin S."/>
            <person name="Spatafora J."/>
            <person name="Crous P."/>
            <person name="Grigoriev I."/>
        </authorList>
    </citation>
    <scope>NUCLEOTIDE SEQUENCE</scope>
    <source>
        <strain evidence="3">ATCC 16933</strain>
    </source>
</reference>
<sequence>MSSSGYENYPFNISSYFSAFDDGQLCQKELKEESTSWRSEKYPPDSHVLILDHDKCTSKSNYYDDEGIDKLLESPKQPQIRFILMEPNVHEKAAEAVRRNEKAAKVLRANELQEETSKAAATRSTKSADSSVLVDEKLRPEVPDELNVSHDSLLKILKRYNFAPGACSHIRGQEQIFGSRVNRDGKGEIQSFEFWYAIRARMYLRDARKDADMKMTIVTNYDVRNKTTVVLIKYRSFNDLPDHLKVELTDKLKELVAQPTTAALAENPFALSLFHFNSTIQYYRRAARDPRDSVRNEVRKAHQGRKQLESIDLQQLHLTLTSLDQDKVQLNFILGVIKRLRKQHDAFYKQVRKMPDLDRRDWLFYRVEEELDRFENQITYFKTSIEDVASTAQRLMDLMFNMNSRFDSQANAEMAKNAMREGAATRTIAIVSMLFLPGTFVSGILGTNIISGPENEPSSSASAPKDTRLLVSSQWWILVVASVGLTALTFFCWFIWKRSTDKAIDRREKDLEDKV</sequence>
<dbReference type="Gene3D" id="1.20.58.340">
    <property type="entry name" value="Magnesium transport protein CorA, transmembrane region"/>
    <property type="match status" value="1"/>
</dbReference>